<gene>
    <name evidence="3" type="ORF">QO010_000280</name>
</gene>
<evidence type="ECO:0000313" key="3">
    <source>
        <dbReference type="EMBL" id="MDQ0462532.1"/>
    </source>
</evidence>
<dbReference type="PANTHER" id="PTHR34406:SF1">
    <property type="entry name" value="PROTEIN YCEI"/>
    <property type="match status" value="1"/>
</dbReference>
<dbReference type="InterPro" id="IPR036761">
    <property type="entry name" value="TTHA0802/YceI-like_sf"/>
</dbReference>
<feature type="chain" id="PRO_5046313945" evidence="1">
    <location>
        <begin position="23"/>
        <end position="224"/>
    </location>
</feature>
<dbReference type="InterPro" id="IPR007372">
    <property type="entry name" value="Lipid/polyisoprenoid-bd_YceI"/>
</dbReference>
<dbReference type="PROSITE" id="PS51257">
    <property type="entry name" value="PROKAR_LIPOPROTEIN"/>
    <property type="match status" value="1"/>
</dbReference>
<organism evidence="3 4">
    <name type="scientific">Caulobacter ginsengisoli</name>
    <dbReference type="NCBI Taxonomy" id="400775"/>
    <lineage>
        <taxon>Bacteria</taxon>
        <taxon>Pseudomonadati</taxon>
        <taxon>Pseudomonadota</taxon>
        <taxon>Alphaproteobacteria</taxon>
        <taxon>Caulobacterales</taxon>
        <taxon>Caulobacteraceae</taxon>
        <taxon>Caulobacter</taxon>
    </lineage>
</organism>
<sequence>MKPVLMATAAMLVLAACAPAQNAKAPAPAAAAAPVVTAPAGQYHTDPMHSSLNFRVNHMGMSHYTARFLKFNATLDFDPKNISAMKVSATIDPASLQTNYPEPEKLNFDKQIAGPEFFDAGKFPTMTFVSTKVVQTGPDTADITGDLTMHGVTKPVVLHAKYNGGYDKMAMDPGGSRIGFSATGTLKRSDFGMGFGVPAPGTTMGVFDEVEIIIETEMLRPLDK</sequence>
<feature type="signal peptide" evidence="1">
    <location>
        <begin position="1"/>
        <end position="22"/>
    </location>
</feature>
<accession>A0ABU0IKL3</accession>
<dbReference type="EMBL" id="JAUSVS010000001">
    <property type="protein sequence ID" value="MDQ0462532.1"/>
    <property type="molecule type" value="Genomic_DNA"/>
</dbReference>
<dbReference type="Pfam" id="PF04264">
    <property type="entry name" value="YceI"/>
    <property type="match status" value="1"/>
</dbReference>
<comment type="caution">
    <text evidence="3">The sequence shown here is derived from an EMBL/GenBank/DDBJ whole genome shotgun (WGS) entry which is preliminary data.</text>
</comment>
<evidence type="ECO:0000313" key="4">
    <source>
        <dbReference type="Proteomes" id="UP001228905"/>
    </source>
</evidence>
<dbReference type="SMART" id="SM00867">
    <property type="entry name" value="YceI"/>
    <property type="match status" value="1"/>
</dbReference>
<keyword evidence="1" id="KW-0732">Signal</keyword>
<evidence type="ECO:0000259" key="2">
    <source>
        <dbReference type="SMART" id="SM00867"/>
    </source>
</evidence>
<dbReference type="Proteomes" id="UP001228905">
    <property type="component" value="Unassembled WGS sequence"/>
</dbReference>
<feature type="domain" description="Lipid/polyisoprenoid-binding YceI-like" evidence="2">
    <location>
        <begin position="42"/>
        <end position="219"/>
    </location>
</feature>
<reference evidence="3 4" key="1">
    <citation type="submission" date="2023-07" db="EMBL/GenBank/DDBJ databases">
        <title>Genomic Encyclopedia of Type Strains, Phase IV (KMG-IV): sequencing the most valuable type-strain genomes for metagenomic binning, comparative biology and taxonomic classification.</title>
        <authorList>
            <person name="Goeker M."/>
        </authorList>
    </citation>
    <scope>NUCLEOTIDE SEQUENCE [LARGE SCALE GENOMIC DNA]</scope>
    <source>
        <strain evidence="3 4">DSM 18695</strain>
    </source>
</reference>
<dbReference type="RefSeq" id="WP_307344947.1">
    <property type="nucleotide sequence ID" value="NZ_JAUSVS010000001.1"/>
</dbReference>
<keyword evidence="4" id="KW-1185">Reference proteome</keyword>
<dbReference type="SUPFAM" id="SSF101874">
    <property type="entry name" value="YceI-like"/>
    <property type="match status" value="1"/>
</dbReference>
<name>A0ABU0IKL3_9CAUL</name>
<dbReference type="Gene3D" id="2.40.128.110">
    <property type="entry name" value="Lipid/polyisoprenoid-binding, YceI-like"/>
    <property type="match status" value="1"/>
</dbReference>
<proteinExistence type="predicted"/>
<dbReference type="PANTHER" id="PTHR34406">
    <property type="entry name" value="PROTEIN YCEI"/>
    <property type="match status" value="1"/>
</dbReference>
<evidence type="ECO:0000256" key="1">
    <source>
        <dbReference type="SAM" id="SignalP"/>
    </source>
</evidence>
<protein>
    <submittedName>
        <fullName evidence="3">Polyisoprenoid-binding protein YceI</fullName>
    </submittedName>
</protein>